<dbReference type="InterPro" id="IPR008936">
    <property type="entry name" value="Rho_GTPase_activation_prot"/>
</dbReference>
<sequence>MSDEGILIDFGSESGPSPPVAGQTAGGSAAVGASQVFLGASDTSRKAETPPTNLLDDFGFETAPSAMPGPTGSYQDFEPDDEDMQKAAERVRQRRHKSKRKQELEEAAREAEGGAIGTIPRPTDLPLPPAPPAPVARPIPVEDFSDVAKHSIVELAGDDSYGRKVIIFSCCRLPTSKELDHQRLLGYLRQTLDQYVENDYVLVYFHYGLNSQNKPNFKWLIQAYREFDRKYKKNLKALYIVHPTNFIKILWKIFKPIISVKFGRKIMYVNLLSELKEHLYFDQLEVPQPVLEHDKRLLERNKPKSSSTFYRQSPDATDEQPRPTQQFGVTLEFLKIHNHGEPLPKVMQETTAYLRQHGVEVEGIFRRSANAKMVKEVQKMYNEGRTVNWMELGDPHLAAAILKTFLREMPEPLITFQLYDEVMRIHGELDGNDRLMATKELISGKLPELNYVVLKYLVDFLEEVILYSEENKMTAQNLSIVFGPNLLWSTNQAASLTSLGPINMFTLRLLEHHQELFIRDWGTSP</sequence>
<feature type="region of interest" description="Disordered" evidence="1">
    <location>
        <begin position="1"/>
        <end position="29"/>
    </location>
</feature>
<evidence type="ECO:0000259" key="3">
    <source>
        <dbReference type="PROSITE" id="PS50238"/>
    </source>
</evidence>
<feature type="compositionally biased region" description="Low complexity" evidence="1">
    <location>
        <begin position="20"/>
        <end position="29"/>
    </location>
</feature>
<reference evidence="5" key="2">
    <citation type="submission" date="2025-08" db="UniProtKB">
        <authorList>
            <consortium name="RefSeq"/>
        </authorList>
    </citation>
    <scope>IDENTIFICATION</scope>
    <source>
        <strain evidence="5">S238N-H82</strain>
        <tissue evidence="5">Testes</tissue>
    </source>
</reference>
<dbReference type="GO" id="GO:0007264">
    <property type="term" value="P:small GTPase-mediated signal transduction"/>
    <property type="evidence" value="ECO:0000318"/>
    <property type="project" value="GO_Central"/>
</dbReference>
<dbReference type="InterPro" id="IPR000198">
    <property type="entry name" value="RhoGAP_dom"/>
</dbReference>
<evidence type="ECO:0000313" key="4">
    <source>
        <dbReference type="Proteomes" id="UP000001554"/>
    </source>
</evidence>
<dbReference type="KEGG" id="bfo:118406625"/>
<dbReference type="GO" id="GO:0005096">
    <property type="term" value="F:GTPase activator activity"/>
    <property type="evidence" value="ECO:0000318"/>
    <property type="project" value="GO_Central"/>
</dbReference>
<dbReference type="PANTHER" id="PTHR45808:SF2">
    <property type="entry name" value="RHO GTPASE-ACTIVATING PROTEIN 68F"/>
    <property type="match status" value="1"/>
</dbReference>
<dbReference type="FunFam" id="3.40.525.10:FF:000007">
    <property type="entry name" value="rho GTPase-activating protein 1"/>
    <property type="match status" value="1"/>
</dbReference>
<dbReference type="Gene3D" id="3.40.525.10">
    <property type="entry name" value="CRAL-TRIO lipid binding domain"/>
    <property type="match status" value="1"/>
</dbReference>
<dbReference type="RefSeq" id="XP_035662688.1">
    <property type="nucleotide sequence ID" value="XM_035806795.1"/>
</dbReference>
<dbReference type="Proteomes" id="UP000001554">
    <property type="component" value="Chromosome 19"/>
</dbReference>
<dbReference type="InterPro" id="IPR036865">
    <property type="entry name" value="CRAL-TRIO_dom_sf"/>
</dbReference>
<proteinExistence type="predicted"/>
<name>A0A9J7HNK6_BRAFL</name>
<feature type="compositionally biased region" description="Basic and acidic residues" evidence="1">
    <location>
        <begin position="101"/>
        <end position="112"/>
    </location>
</feature>
<feature type="region of interest" description="Disordered" evidence="1">
    <location>
        <begin position="41"/>
        <end position="135"/>
    </location>
</feature>
<organism evidence="4 5">
    <name type="scientific">Branchiostoma floridae</name>
    <name type="common">Florida lancelet</name>
    <name type="synonym">Amphioxus</name>
    <dbReference type="NCBI Taxonomy" id="7739"/>
    <lineage>
        <taxon>Eukaryota</taxon>
        <taxon>Metazoa</taxon>
        <taxon>Chordata</taxon>
        <taxon>Cephalochordata</taxon>
        <taxon>Leptocardii</taxon>
        <taxon>Amphioxiformes</taxon>
        <taxon>Branchiostomatidae</taxon>
        <taxon>Branchiostoma</taxon>
    </lineage>
</organism>
<dbReference type="GO" id="GO:2001136">
    <property type="term" value="P:negative regulation of endocytic recycling"/>
    <property type="evidence" value="ECO:0000318"/>
    <property type="project" value="GO_Central"/>
</dbReference>
<dbReference type="PANTHER" id="PTHR45808">
    <property type="entry name" value="RHO GTPASE-ACTIVATING PROTEIN 68F"/>
    <property type="match status" value="1"/>
</dbReference>
<feature type="compositionally biased region" description="Pro residues" evidence="1">
    <location>
        <begin position="123"/>
        <end position="135"/>
    </location>
</feature>
<dbReference type="AlphaFoldDB" id="A0A9J7HNK6"/>
<reference evidence="4" key="1">
    <citation type="journal article" date="2020" name="Nat. Ecol. Evol.">
        <title>Deeply conserved synteny resolves early events in vertebrate evolution.</title>
        <authorList>
            <person name="Simakov O."/>
            <person name="Marletaz F."/>
            <person name="Yue J.X."/>
            <person name="O'Connell B."/>
            <person name="Jenkins J."/>
            <person name="Brandt A."/>
            <person name="Calef R."/>
            <person name="Tung C.H."/>
            <person name="Huang T.K."/>
            <person name="Schmutz J."/>
            <person name="Satoh N."/>
            <person name="Yu J.K."/>
            <person name="Putnam N.H."/>
            <person name="Green R.E."/>
            <person name="Rokhsar D.S."/>
        </authorList>
    </citation>
    <scope>NUCLEOTIDE SEQUENCE [LARGE SCALE GENOMIC DNA]</scope>
    <source>
        <strain evidence="4">S238N-H82</strain>
    </source>
</reference>
<gene>
    <name evidence="5" type="primary">LOC118406625</name>
</gene>
<dbReference type="Pfam" id="PF13716">
    <property type="entry name" value="CRAL_TRIO_2"/>
    <property type="match status" value="1"/>
</dbReference>
<keyword evidence="4" id="KW-1185">Reference proteome</keyword>
<evidence type="ECO:0000313" key="5">
    <source>
        <dbReference type="RefSeq" id="XP_035662688.1"/>
    </source>
</evidence>
<dbReference type="Gene3D" id="1.10.555.10">
    <property type="entry name" value="Rho GTPase activation protein"/>
    <property type="match status" value="1"/>
</dbReference>
<evidence type="ECO:0000256" key="1">
    <source>
        <dbReference type="SAM" id="MobiDB-lite"/>
    </source>
</evidence>
<dbReference type="OrthoDB" id="19923at2759"/>
<dbReference type="SMART" id="SM00324">
    <property type="entry name" value="RhoGAP"/>
    <property type="match status" value="1"/>
</dbReference>
<evidence type="ECO:0000259" key="2">
    <source>
        <dbReference type="PROSITE" id="PS50191"/>
    </source>
</evidence>
<feature type="region of interest" description="Disordered" evidence="1">
    <location>
        <begin position="302"/>
        <end position="323"/>
    </location>
</feature>
<protein>
    <submittedName>
        <fullName evidence="5">Rho GTPase-activating protein 8-like</fullName>
    </submittedName>
</protein>
<dbReference type="SUPFAM" id="SSF52087">
    <property type="entry name" value="CRAL/TRIO domain"/>
    <property type="match status" value="1"/>
</dbReference>
<accession>A0A9J7HNK6</accession>
<dbReference type="InterPro" id="IPR001251">
    <property type="entry name" value="CRAL-TRIO_dom"/>
</dbReference>
<dbReference type="SMART" id="SM00516">
    <property type="entry name" value="SEC14"/>
    <property type="match status" value="1"/>
</dbReference>
<dbReference type="Pfam" id="PF00620">
    <property type="entry name" value="RhoGAP"/>
    <property type="match status" value="1"/>
</dbReference>
<dbReference type="PROSITE" id="PS50238">
    <property type="entry name" value="RHOGAP"/>
    <property type="match status" value="1"/>
</dbReference>
<dbReference type="GO" id="GO:0005737">
    <property type="term" value="C:cytoplasm"/>
    <property type="evidence" value="ECO:0000318"/>
    <property type="project" value="GO_Central"/>
</dbReference>
<feature type="domain" description="CRAL-TRIO" evidence="2">
    <location>
        <begin position="143"/>
        <end position="298"/>
    </location>
</feature>
<dbReference type="OMA" id="WLQNAYK"/>
<dbReference type="PROSITE" id="PS50191">
    <property type="entry name" value="CRAL_TRIO"/>
    <property type="match status" value="1"/>
</dbReference>
<dbReference type="SUPFAM" id="SSF48350">
    <property type="entry name" value="GTPase activation domain, GAP"/>
    <property type="match status" value="1"/>
</dbReference>
<dbReference type="CDD" id="cd00170">
    <property type="entry name" value="SEC14"/>
    <property type="match status" value="1"/>
</dbReference>
<feature type="domain" description="Rho-GAP" evidence="3">
    <location>
        <begin position="329"/>
        <end position="517"/>
    </location>
</feature>
<dbReference type="GeneID" id="118406625"/>
<feature type="compositionally biased region" description="Polar residues" evidence="1">
    <location>
        <begin position="304"/>
        <end position="315"/>
    </location>
</feature>